<dbReference type="EMBL" id="LT598496">
    <property type="protein sequence ID" value="SBV27523.1"/>
    <property type="molecule type" value="Genomic_DNA"/>
</dbReference>
<evidence type="ECO:0000313" key="3">
    <source>
        <dbReference type="Proteomes" id="UP000199393"/>
    </source>
</evidence>
<dbReference type="GO" id="GO:0003677">
    <property type="term" value="F:DNA binding"/>
    <property type="evidence" value="ECO:0007669"/>
    <property type="project" value="InterPro"/>
</dbReference>
<dbReference type="SMART" id="SM00530">
    <property type="entry name" value="HTH_XRE"/>
    <property type="match status" value="1"/>
</dbReference>
<sequence length="83" mass="9253">MLCMETPPHAGVEIDGPKLRELRKLQGESVASFASACGISRQYLSQIERGARLRVSPPVYFRICTKLQLTGPRQRRTLLKVAA</sequence>
<dbReference type="STRING" id="307121.GA0070620_3046"/>
<evidence type="ECO:0000259" key="1">
    <source>
        <dbReference type="PROSITE" id="PS50943"/>
    </source>
</evidence>
<dbReference type="AlphaFoldDB" id="A0A1C3N4M9"/>
<gene>
    <name evidence="2" type="ORF">GA0070620_3046</name>
</gene>
<name>A0A1C3N4M9_9ACTN</name>
<organism evidence="2 3">
    <name type="scientific">Micromonospora krabiensis</name>
    <dbReference type="NCBI Taxonomy" id="307121"/>
    <lineage>
        <taxon>Bacteria</taxon>
        <taxon>Bacillati</taxon>
        <taxon>Actinomycetota</taxon>
        <taxon>Actinomycetes</taxon>
        <taxon>Micromonosporales</taxon>
        <taxon>Micromonosporaceae</taxon>
        <taxon>Micromonospora</taxon>
    </lineage>
</organism>
<proteinExistence type="predicted"/>
<protein>
    <submittedName>
        <fullName evidence="2">Helix-turn-helix domain-containing protein</fullName>
    </submittedName>
</protein>
<dbReference type="Proteomes" id="UP000199393">
    <property type="component" value="Chromosome I"/>
</dbReference>
<accession>A0A1C3N4M9</accession>
<dbReference type="CDD" id="cd00093">
    <property type="entry name" value="HTH_XRE"/>
    <property type="match status" value="1"/>
</dbReference>
<evidence type="ECO:0000313" key="2">
    <source>
        <dbReference type="EMBL" id="SBV27523.1"/>
    </source>
</evidence>
<dbReference type="OrthoDB" id="3396200at2"/>
<dbReference type="SUPFAM" id="SSF47413">
    <property type="entry name" value="lambda repressor-like DNA-binding domains"/>
    <property type="match status" value="1"/>
</dbReference>
<dbReference type="Gene3D" id="1.10.260.40">
    <property type="entry name" value="lambda repressor-like DNA-binding domains"/>
    <property type="match status" value="1"/>
</dbReference>
<feature type="domain" description="HTH cro/C1-type" evidence="1">
    <location>
        <begin position="19"/>
        <end position="74"/>
    </location>
</feature>
<dbReference type="InterPro" id="IPR001387">
    <property type="entry name" value="Cro/C1-type_HTH"/>
</dbReference>
<keyword evidence="3" id="KW-1185">Reference proteome</keyword>
<dbReference type="PROSITE" id="PS50943">
    <property type="entry name" value="HTH_CROC1"/>
    <property type="match status" value="1"/>
</dbReference>
<dbReference type="InterPro" id="IPR010982">
    <property type="entry name" value="Lambda_DNA-bd_dom_sf"/>
</dbReference>
<reference evidence="3" key="1">
    <citation type="submission" date="2016-06" db="EMBL/GenBank/DDBJ databases">
        <authorList>
            <person name="Varghese N."/>
        </authorList>
    </citation>
    <scope>NUCLEOTIDE SEQUENCE [LARGE SCALE GENOMIC DNA]</scope>
    <source>
        <strain evidence="3">DSM 45344</strain>
    </source>
</reference>
<dbReference type="Pfam" id="PF13560">
    <property type="entry name" value="HTH_31"/>
    <property type="match status" value="1"/>
</dbReference>